<keyword evidence="1" id="KW-0812">Transmembrane</keyword>
<evidence type="ECO:0000313" key="2">
    <source>
        <dbReference type="EMBL" id="PRW60878.1"/>
    </source>
</evidence>
<dbReference type="Proteomes" id="UP000239899">
    <property type="component" value="Unassembled WGS sequence"/>
</dbReference>
<organism evidence="2 3">
    <name type="scientific">Chlorella sorokiniana</name>
    <name type="common">Freshwater green alga</name>
    <dbReference type="NCBI Taxonomy" id="3076"/>
    <lineage>
        <taxon>Eukaryota</taxon>
        <taxon>Viridiplantae</taxon>
        <taxon>Chlorophyta</taxon>
        <taxon>core chlorophytes</taxon>
        <taxon>Trebouxiophyceae</taxon>
        <taxon>Chlorellales</taxon>
        <taxon>Chlorellaceae</taxon>
        <taxon>Chlorella clade</taxon>
        <taxon>Chlorella</taxon>
    </lineage>
</organism>
<accession>A0A2P6U3I6</accession>
<dbReference type="EMBL" id="LHPG02000001">
    <property type="protein sequence ID" value="PRW60878.1"/>
    <property type="molecule type" value="Genomic_DNA"/>
</dbReference>
<keyword evidence="3" id="KW-1185">Reference proteome</keyword>
<evidence type="ECO:0000313" key="3">
    <source>
        <dbReference type="Proteomes" id="UP000239899"/>
    </source>
</evidence>
<evidence type="ECO:0000256" key="1">
    <source>
        <dbReference type="SAM" id="Phobius"/>
    </source>
</evidence>
<keyword evidence="1" id="KW-1133">Transmembrane helix</keyword>
<dbReference type="AlphaFoldDB" id="A0A2P6U3I6"/>
<keyword evidence="1" id="KW-0472">Membrane</keyword>
<protein>
    <submittedName>
        <fullName evidence="2">Uncharacterized protein</fullName>
    </submittedName>
</protein>
<comment type="caution">
    <text evidence="2">The sequence shown here is derived from an EMBL/GenBank/DDBJ whole genome shotgun (WGS) entry which is preliminary data.</text>
</comment>
<gene>
    <name evidence="2" type="ORF">C2E21_0090</name>
</gene>
<sequence length="825" mass="86658">MLRPFANAQLEEQYQRTRREHLSTLDMRAAVAFIGLWLYDLLRFAGVTPLSGLLKATVWLAAVGMKPVYVYAIVGRDFYQQFRVWIISFTKPAFPAGLDPCLLLGAWGALCSFLLTTLWLAVAERRARSEFGRRHRHRLAAEEQELVEQGSSPVWAWGGAALLFAYICLLLWQVLLVVYSWAGRGGKLPFLMGGTSPMDSSSAFAEASLVSRHKATAGAGDTMASRWIGALGLLLALAAGSADARRDGSEQAMPSIRLTCKPDLVQAVLPGGRSAAAVSAASSGSARPGSSWVTPDSLRHYGGGGHSSGGRGQQCGWNPKPRWNVGLTFPGLNVLEQALANDGSSWEIPGQGLCVGNGVVLQAVNSAIRLHSVKNGAPLGPAAPLNAFMGLPGGRLYNPTCQFDAATRRWFLAASASERGVALSVSMTADPSKGWRHFVMAPPVPLALPAYRIPWLAVYPEAVVVSGVLNNGSTALGYDRLGSFVHAISKAELLSGPASRVPGCYANASALPNTAAASDVVPAQQLAPEWQHMGAAQPIPLLATAPDRANPSASVTNLPVYMLRLPSGRNLASPGAVATLSLQSVGLPAKAAYRMPPPAAQPSSLVPPRGFTNYGISQPYRLDALEARMQSVVAHGARVFATWGSAVSQGATDYAGVAWAVLDVGWHGVARVADAGLLGLKGSSLLAPAIAVAHEGRFAAISVTAVDGSATFPSSAFISLSVSHSGRSTAGDVVMLARGVGPIDGFTGYITPNRVGRFGDYNAAAVDPSNPCNIWVATEFVAQYCTPQQYQATSGAARCNGTRTAGGNWATQISQLRAPGCWRSG</sequence>
<feature type="transmembrane region" description="Helical" evidence="1">
    <location>
        <begin position="100"/>
        <end position="122"/>
    </location>
</feature>
<reference evidence="2 3" key="1">
    <citation type="journal article" date="2018" name="Plant J.">
        <title>Genome sequences of Chlorella sorokiniana UTEX 1602 and Micractinium conductrix SAG 241.80: implications to maltose excretion by a green alga.</title>
        <authorList>
            <person name="Arriola M.B."/>
            <person name="Velmurugan N."/>
            <person name="Zhang Y."/>
            <person name="Plunkett M.H."/>
            <person name="Hondzo H."/>
            <person name="Barney B.M."/>
        </authorList>
    </citation>
    <scope>NUCLEOTIDE SEQUENCE [LARGE SCALE GENOMIC DNA]</scope>
    <source>
        <strain evidence="3">UTEX 1602</strain>
    </source>
</reference>
<name>A0A2P6U3I6_CHLSO</name>
<proteinExistence type="predicted"/>
<dbReference type="OrthoDB" id="514067at2759"/>
<feature type="transmembrane region" description="Helical" evidence="1">
    <location>
        <begin position="154"/>
        <end position="182"/>
    </location>
</feature>